<feature type="binding site" evidence="18">
    <location>
        <position position="171"/>
    </location>
    <ligand>
        <name>substrate</name>
    </ligand>
</feature>
<comment type="catalytic activity">
    <reaction evidence="1 22">
        <text>2 a phenolic donor + H2O2 = 2 a phenolic radical donor + 2 H2O</text>
        <dbReference type="Rhea" id="RHEA:56136"/>
        <dbReference type="ChEBI" id="CHEBI:15377"/>
        <dbReference type="ChEBI" id="CHEBI:16240"/>
        <dbReference type="ChEBI" id="CHEBI:139520"/>
        <dbReference type="ChEBI" id="CHEBI:139521"/>
        <dbReference type="EC" id="1.11.1.7"/>
    </reaction>
</comment>
<gene>
    <name evidence="24" type="ORF">SVIM_LOCUS267017</name>
</gene>
<feature type="disulfide bond" evidence="21">
    <location>
        <begin position="48"/>
        <end position="124"/>
    </location>
</feature>
<accession>A0A6N2M274</accession>
<feature type="disulfide bond" evidence="21">
    <location>
        <begin position="208"/>
        <end position="240"/>
    </location>
</feature>
<feature type="binding site" evidence="19">
    <location>
        <position position="87"/>
    </location>
    <ligand>
        <name>Ca(2+)</name>
        <dbReference type="ChEBI" id="CHEBI:29108"/>
        <label>1</label>
    </ligand>
</feature>
<comment type="cofactor">
    <cofactor evidence="19 22">
        <name>Ca(2+)</name>
        <dbReference type="ChEBI" id="CHEBI:29108"/>
    </cofactor>
    <text evidence="19 22">Binds 2 calcium ions per subunit.</text>
</comment>
<feature type="binding site" evidence="19">
    <location>
        <position position="80"/>
    </location>
    <ligand>
        <name>Ca(2+)</name>
        <dbReference type="ChEBI" id="CHEBI:29108"/>
        <label>1</label>
    </ligand>
</feature>
<comment type="similarity">
    <text evidence="22">Belongs to the peroxidase family. Classical plant (class III) peroxidase subfamily.</text>
</comment>
<dbReference type="GO" id="GO:0140825">
    <property type="term" value="F:lactoperoxidase activity"/>
    <property type="evidence" value="ECO:0007669"/>
    <property type="project" value="UniProtKB-EC"/>
</dbReference>
<dbReference type="GO" id="GO:0005576">
    <property type="term" value="C:extracellular region"/>
    <property type="evidence" value="ECO:0007669"/>
    <property type="project" value="UniProtKB-SubCell"/>
</dbReference>
<feature type="binding site" evidence="19">
    <location>
        <position position="258"/>
    </location>
    <ligand>
        <name>Ca(2+)</name>
        <dbReference type="ChEBI" id="CHEBI:29108"/>
        <label>2</label>
    </ligand>
</feature>
<dbReference type="FunFam" id="1.10.420.10:FF:000001">
    <property type="entry name" value="Peroxidase"/>
    <property type="match status" value="1"/>
</dbReference>
<evidence type="ECO:0000256" key="11">
    <source>
        <dbReference type="ARBA" id="ARBA00022837"/>
    </source>
</evidence>
<evidence type="ECO:0000256" key="1">
    <source>
        <dbReference type="ARBA" id="ARBA00000189"/>
    </source>
</evidence>
<feature type="active site" description="Proton acceptor" evidence="17">
    <location>
        <position position="79"/>
    </location>
</feature>
<dbReference type="CDD" id="cd00693">
    <property type="entry name" value="secretory_peroxidase"/>
    <property type="match status" value="1"/>
</dbReference>
<dbReference type="GO" id="GO:0042744">
    <property type="term" value="P:hydrogen peroxide catabolic process"/>
    <property type="evidence" value="ECO:0007669"/>
    <property type="project" value="UniProtKB-KW"/>
</dbReference>
<dbReference type="EMBL" id="CAADRP010001596">
    <property type="protein sequence ID" value="VFU43759.1"/>
    <property type="molecule type" value="Genomic_DNA"/>
</dbReference>
<dbReference type="PROSITE" id="PS00436">
    <property type="entry name" value="PEROXIDASE_2"/>
    <property type="match status" value="1"/>
</dbReference>
<evidence type="ECO:0000256" key="8">
    <source>
        <dbReference type="ARBA" id="ARBA00022617"/>
    </source>
</evidence>
<dbReference type="FunFam" id="1.10.520.10:FF:000006">
    <property type="entry name" value="Peroxidase"/>
    <property type="match status" value="1"/>
</dbReference>
<dbReference type="PROSITE" id="PS50873">
    <property type="entry name" value="PEROXIDASE_4"/>
    <property type="match status" value="1"/>
</dbReference>
<organism evidence="24">
    <name type="scientific">Salix viminalis</name>
    <name type="common">Common osier</name>
    <name type="synonym">Basket willow</name>
    <dbReference type="NCBI Taxonomy" id="40686"/>
    <lineage>
        <taxon>Eukaryota</taxon>
        <taxon>Viridiplantae</taxon>
        <taxon>Streptophyta</taxon>
        <taxon>Embryophyta</taxon>
        <taxon>Tracheophyta</taxon>
        <taxon>Spermatophyta</taxon>
        <taxon>Magnoliopsida</taxon>
        <taxon>eudicotyledons</taxon>
        <taxon>Gunneridae</taxon>
        <taxon>Pentapetalae</taxon>
        <taxon>rosids</taxon>
        <taxon>fabids</taxon>
        <taxon>Malpighiales</taxon>
        <taxon>Salicaceae</taxon>
        <taxon>Saliceae</taxon>
        <taxon>Salix</taxon>
    </lineage>
</organism>
<evidence type="ECO:0000256" key="13">
    <source>
        <dbReference type="ARBA" id="ARBA00023004"/>
    </source>
</evidence>
<dbReference type="Gene3D" id="1.10.420.10">
    <property type="entry name" value="Peroxidase, domain 2"/>
    <property type="match status" value="1"/>
</dbReference>
<evidence type="ECO:0000256" key="16">
    <source>
        <dbReference type="ARBA" id="ARBA00023324"/>
    </source>
</evidence>
<feature type="binding site" evidence="19">
    <location>
        <position position="98"/>
    </location>
    <ligand>
        <name>Ca(2+)</name>
        <dbReference type="ChEBI" id="CHEBI:29108"/>
        <label>1</label>
    </ligand>
</feature>
<comment type="function">
    <text evidence="2">Removal of H(2)O(2), oxidation of toxic reductants, biosynthesis and degradation of lignin, suberization, auxin catabolism, response to environmental stresses such as wounding, pathogen attack and oxidative stress. These functions might be dependent on each isozyme/isoform in each plant tissue.</text>
</comment>
<evidence type="ECO:0000256" key="2">
    <source>
        <dbReference type="ARBA" id="ARBA00002322"/>
    </source>
</evidence>
<evidence type="ECO:0000256" key="22">
    <source>
        <dbReference type="RuleBase" id="RU362060"/>
    </source>
</evidence>
<dbReference type="InterPro" id="IPR019793">
    <property type="entry name" value="Peroxidases_heam-ligand_BS"/>
</dbReference>
<keyword evidence="16 22" id="KW-0376">Hydrogen peroxide</keyword>
<feature type="binding site" evidence="19">
    <location>
        <position position="253"/>
    </location>
    <ligand>
        <name>Ca(2+)</name>
        <dbReference type="ChEBI" id="CHEBI:29108"/>
        <label>2</label>
    </ligand>
</feature>
<feature type="disulfide bond" evidence="21">
    <location>
        <begin position="81"/>
        <end position="86"/>
    </location>
</feature>
<dbReference type="Gene3D" id="1.10.520.10">
    <property type="match status" value="1"/>
</dbReference>
<keyword evidence="7 22" id="KW-0575">Peroxidase</keyword>
<dbReference type="PRINTS" id="PR00458">
    <property type="entry name" value="PEROXIDASE"/>
</dbReference>
<evidence type="ECO:0000256" key="14">
    <source>
        <dbReference type="ARBA" id="ARBA00023157"/>
    </source>
</evidence>
<feature type="binding site" evidence="19">
    <location>
        <position position="202"/>
    </location>
    <ligand>
        <name>Ca(2+)</name>
        <dbReference type="ChEBI" id="CHEBI:29108"/>
        <label>2</label>
    </ligand>
</feature>
<evidence type="ECO:0000256" key="12">
    <source>
        <dbReference type="ARBA" id="ARBA00023002"/>
    </source>
</evidence>
<keyword evidence="10 22" id="KW-0732">Signal</keyword>
<dbReference type="PROSITE" id="PS00435">
    <property type="entry name" value="PEROXIDASE_1"/>
    <property type="match status" value="1"/>
</dbReference>
<dbReference type="InterPro" id="IPR002016">
    <property type="entry name" value="Haem_peroxidase"/>
</dbReference>
<evidence type="ECO:0000256" key="18">
    <source>
        <dbReference type="PIRSR" id="PIRSR600823-2"/>
    </source>
</evidence>
<keyword evidence="11 19" id="KW-0106">Calcium</keyword>
<feature type="binding site" description="axial binding residue" evidence="19">
    <location>
        <position position="201"/>
    </location>
    <ligand>
        <name>heme b</name>
        <dbReference type="ChEBI" id="CHEBI:60344"/>
    </ligand>
    <ligandPart>
        <name>Fe</name>
        <dbReference type="ChEBI" id="CHEBI:18248"/>
    </ligandPart>
</feature>
<dbReference type="PRINTS" id="PR00461">
    <property type="entry name" value="PLPEROXIDASE"/>
</dbReference>
<dbReference type="SUPFAM" id="SSF48113">
    <property type="entry name" value="Heme-dependent peroxidases"/>
    <property type="match status" value="1"/>
</dbReference>
<dbReference type="InterPro" id="IPR010255">
    <property type="entry name" value="Haem_peroxidase_sf"/>
</dbReference>
<dbReference type="InterPro" id="IPR033905">
    <property type="entry name" value="Secretory_peroxidase"/>
</dbReference>
<evidence type="ECO:0000313" key="24">
    <source>
        <dbReference type="EMBL" id="VFU43759.1"/>
    </source>
</evidence>
<evidence type="ECO:0000256" key="5">
    <source>
        <dbReference type="ARBA" id="ARBA00012313"/>
    </source>
</evidence>
<dbReference type="GO" id="GO:0020037">
    <property type="term" value="F:heme binding"/>
    <property type="evidence" value="ECO:0007669"/>
    <property type="project" value="UniProtKB-UniRule"/>
</dbReference>
<feature type="site" description="Transition state stabilizer" evidence="20">
    <location>
        <position position="75"/>
    </location>
</feature>
<comment type="cofactor">
    <cofactor evidence="19 22">
        <name>heme b</name>
        <dbReference type="ChEBI" id="CHEBI:60344"/>
    </cofactor>
    <text evidence="19 22">Binds 1 heme b (iron(II)-protoporphyrin IX) group per subunit.</text>
</comment>
<feature type="binding site" evidence="19">
    <location>
        <position position="83"/>
    </location>
    <ligand>
        <name>Ca(2+)</name>
        <dbReference type="ChEBI" id="CHEBI:29108"/>
        <label>1</label>
    </ligand>
</feature>
<dbReference type="GO" id="GO:0046872">
    <property type="term" value="F:metal ion binding"/>
    <property type="evidence" value="ECO:0007669"/>
    <property type="project" value="UniProtKB-UniRule"/>
</dbReference>
<feature type="domain" description="Plant heme peroxidase family profile" evidence="23">
    <location>
        <begin position="38"/>
        <end position="332"/>
    </location>
</feature>
<keyword evidence="14 21" id="KW-1015">Disulfide bond</keyword>
<dbReference type="InterPro" id="IPR019794">
    <property type="entry name" value="Peroxidases_AS"/>
</dbReference>
<keyword evidence="6 22" id="KW-0964">Secreted</keyword>
<comment type="subcellular location">
    <subcellularLocation>
        <location evidence="3 22">Secreted</location>
    </subcellularLocation>
</comment>
<name>A0A6N2M274_SALVM</name>
<feature type="chain" id="PRO_5027133230" description="Peroxidase" evidence="22">
    <location>
        <begin position="25"/>
        <end position="345"/>
    </location>
</feature>
<dbReference type="GO" id="GO:0006979">
    <property type="term" value="P:response to oxidative stress"/>
    <property type="evidence" value="ECO:0007669"/>
    <property type="project" value="UniProtKB-UniRule"/>
</dbReference>
<evidence type="ECO:0000256" key="9">
    <source>
        <dbReference type="ARBA" id="ARBA00022723"/>
    </source>
</evidence>
<keyword evidence="9 19" id="KW-0479">Metal-binding</keyword>
<sequence>MKRCYFTLLLLVQFELYMMSAILAKPLGAPGILSRRDLLSGSYYYKTCPAAEEIIFRKMKAWFRKDYTLAASIIRLHFHDCAVRGCDASILLNYQNSERRAYASRTLRGFQVIDDIKAKLERYCPKTVSCADILTAAARDATNLLGGPFWEAPLGRRDGKTSVAKEADLVPQGRENATSLIKFFQERGLNVLDLVVLSGAHTIGRSSCHSFQHRLANYKGSGRPDPSLDRLYWRNLTQSCKKSSNFVNLDATTPKTFDAEYYKNLGKKKGLLSTDQELYSDPRTAPFVSTFANQPPDLFYSQFAVSMVKLANVKVPTPPNESEIRLNCNYVNPAPRKNVNPPRHG</sequence>
<evidence type="ECO:0000256" key="15">
    <source>
        <dbReference type="ARBA" id="ARBA00023180"/>
    </source>
</evidence>
<evidence type="ECO:0000256" key="6">
    <source>
        <dbReference type="ARBA" id="ARBA00022525"/>
    </source>
</evidence>
<evidence type="ECO:0000256" key="7">
    <source>
        <dbReference type="ARBA" id="ARBA00022559"/>
    </source>
</evidence>
<feature type="binding site" evidence="19">
    <location>
        <position position="250"/>
    </location>
    <ligand>
        <name>Ca(2+)</name>
        <dbReference type="ChEBI" id="CHEBI:29108"/>
        <label>2</label>
    </ligand>
</feature>
<keyword evidence="12 22" id="KW-0560">Oxidoreductase</keyword>
<dbReference type="EC" id="1.11.1.7" evidence="5 22"/>
<dbReference type="AlphaFoldDB" id="A0A6N2M274"/>
<dbReference type="PANTHER" id="PTHR31517:SF17">
    <property type="entry name" value="PEROXIDASE 6"/>
    <property type="match status" value="1"/>
</dbReference>
<dbReference type="Pfam" id="PF00141">
    <property type="entry name" value="peroxidase"/>
    <property type="match status" value="1"/>
</dbReference>
<keyword evidence="15" id="KW-0325">Glycoprotein</keyword>
<reference evidence="24" key="1">
    <citation type="submission" date="2019-03" db="EMBL/GenBank/DDBJ databases">
        <authorList>
            <person name="Mank J."/>
            <person name="Almeida P."/>
        </authorList>
    </citation>
    <scope>NUCLEOTIDE SEQUENCE</scope>
    <source>
        <strain evidence="24">78183</strain>
    </source>
</reference>
<evidence type="ECO:0000256" key="19">
    <source>
        <dbReference type="PIRSR" id="PIRSR600823-3"/>
    </source>
</evidence>
<feature type="signal peptide" evidence="22">
    <location>
        <begin position="1"/>
        <end position="24"/>
    </location>
</feature>
<feature type="disulfide bond" evidence="21">
    <location>
        <begin position="130"/>
        <end position="328"/>
    </location>
</feature>
<evidence type="ECO:0000256" key="17">
    <source>
        <dbReference type="PIRSR" id="PIRSR600823-1"/>
    </source>
</evidence>
<feature type="binding site" evidence="19">
    <location>
        <position position="85"/>
    </location>
    <ligand>
        <name>Ca(2+)</name>
        <dbReference type="ChEBI" id="CHEBI:29108"/>
        <label>1</label>
    </ligand>
</feature>
<keyword evidence="13 19" id="KW-0408">Iron</keyword>
<feature type="binding site" evidence="19">
    <location>
        <position position="89"/>
    </location>
    <ligand>
        <name>Ca(2+)</name>
        <dbReference type="ChEBI" id="CHEBI:29108"/>
        <label>1</label>
    </ligand>
</feature>
<dbReference type="InterPro" id="IPR000823">
    <property type="entry name" value="Peroxidase_pln"/>
</dbReference>
<proteinExistence type="inferred from homology"/>
<evidence type="ECO:0000256" key="4">
    <source>
        <dbReference type="ARBA" id="ARBA00006873"/>
    </source>
</evidence>
<evidence type="ECO:0000259" key="23">
    <source>
        <dbReference type="PROSITE" id="PS50873"/>
    </source>
</evidence>
<evidence type="ECO:0000256" key="20">
    <source>
        <dbReference type="PIRSR" id="PIRSR600823-4"/>
    </source>
</evidence>
<protein>
    <recommendedName>
        <fullName evidence="5 22">Peroxidase</fullName>
        <ecNumber evidence="5 22">1.11.1.7</ecNumber>
    </recommendedName>
</protein>
<evidence type="ECO:0000256" key="10">
    <source>
        <dbReference type="ARBA" id="ARBA00022729"/>
    </source>
</evidence>
<evidence type="ECO:0000256" key="21">
    <source>
        <dbReference type="PIRSR" id="PIRSR600823-5"/>
    </source>
</evidence>
<comment type="similarity">
    <text evidence="4">Belongs to the peroxidase family. Ascorbate peroxidase subfamily.</text>
</comment>
<evidence type="ECO:0000256" key="3">
    <source>
        <dbReference type="ARBA" id="ARBA00004613"/>
    </source>
</evidence>
<dbReference type="PANTHER" id="PTHR31517">
    <property type="match status" value="1"/>
</dbReference>
<keyword evidence="8 22" id="KW-0349">Heme</keyword>